<dbReference type="PANTHER" id="PTHR13225">
    <property type="entry name" value="MISEXPRESSION SUPPRESSOR OF RAS 6"/>
    <property type="match status" value="1"/>
</dbReference>
<comment type="similarity">
    <text evidence="1">Belongs to the UPF0489 family.</text>
</comment>
<dbReference type="Gene3D" id="2.160.20.80">
    <property type="entry name" value="E3 ubiquitin-protein ligase SopA"/>
    <property type="match status" value="1"/>
</dbReference>
<feature type="region of interest" description="Disordered" evidence="2">
    <location>
        <begin position="129"/>
        <end position="154"/>
    </location>
</feature>
<dbReference type="PANTHER" id="PTHR13225:SF3">
    <property type="entry name" value="UPF0489 PROTEIN C5ORF22"/>
    <property type="match status" value="1"/>
</dbReference>
<organism evidence="3 4">
    <name type="scientific">Mya arenaria</name>
    <name type="common">Soft-shell clam</name>
    <dbReference type="NCBI Taxonomy" id="6604"/>
    <lineage>
        <taxon>Eukaryota</taxon>
        <taxon>Metazoa</taxon>
        <taxon>Spiralia</taxon>
        <taxon>Lophotrochozoa</taxon>
        <taxon>Mollusca</taxon>
        <taxon>Bivalvia</taxon>
        <taxon>Autobranchia</taxon>
        <taxon>Heteroconchia</taxon>
        <taxon>Euheterodonta</taxon>
        <taxon>Imparidentia</taxon>
        <taxon>Neoheterodontei</taxon>
        <taxon>Myida</taxon>
        <taxon>Myoidea</taxon>
        <taxon>Myidae</taxon>
        <taxon>Mya</taxon>
    </lineage>
</organism>
<gene>
    <name evidence="3" type="ORF">MAR_029241</name>
</gene>
<proteinExistence type="inferred from homology"/>
<protein>
    <submittedName>
        <fullName evidence="3">Uncharacterized protein</fullName>
    </submittedName>
</protein>
<evidence type="ECO:0000256" key="2">
    <source>
        <dbReference type="SAM" id="MobiDB-lite"/>
    </source>
</evidence>
<feature type="compositionally biased region" description="Basic and acidic residues" evidence="2">
    <location>
        <begin position="134"/>
        <end position="154"/>
    </location>
</feature>
<dbReference type="SUPFAM" id="SSF141571">
    <property type="entry name" value="Pentapeptide repeat-like"/>
    <property type="match status" value="2"/>
</dbReference>
<dbReference type="InterPro" id="IPR024131">
    <property type="entry name" value="UPF0489"/>
</dbReference>
<evidence type="ECO:0000313" key="3">
    <source>
        <dbReference type="EMBL" id="WAQ96551.1"/>
    </source>
</evidence>
<evidence type="ECO:0000256" key="1">
    <source>
        <dbReference type="ARBA" id="ARBA00007099"/>
    </source>
</evidence>
<keyword evidence="4" id="KW-1185">Reference proteome</keyword>
<sequence>MTDGEGNVSSMTVGQGIFSSMTDGEGNLSSMTIGKGNFSSIAVREGNFSSIAVREGNFSKSTVRDGNFRSMTVKEGNFRSMAVREDNCSKSTVREGCFSSITVREIHFSSMTVRQGKCSKTTVSEGNSVSWHSEMLKQQDTSQRRQNDNQRDKFSSMTVREGWYSSMTVRESNFSSMTVRGGNFSRMTAREGYVSIWQSERESNFSSMTVREDYFSSIAVREGCFSSMTAREVNISSMTARGGNFSSIAVREGNFSSMTVREGSCSSITVREGYFSSMTAGEGNFSSMTAGEGNFSSMTVREGNFSSMTVREVNAMKEDSYMLPYWFSAATRGLVPKSGNTLVHVDGHSDMAPPVNVPGYPFFKWPAHRQIKYLMQSNDVFIQASAMANFINRLIWVWPDWDLTNHDADYTMGTLSLGTVNIKKVNARRNSKSRDRVASQFSPFCMCMNNGTDVECWSLFDVERGNMSRERGEYKLRSDLCVIKKLLIFEELHESKAVAFFKNPKWSGRNESIVLDIDEDFYGCTYAVEPLLNTNFSLERLRRLNGIIVDFLCPLNASHEKASDIFLVDLVSSVRNNRACTINQELKNSSACKEILDLKIIDHFSNKLRLLILSKSITTCQSKGTGVNQFIKDLVIFLAKMRIKQLRALQSVGFCASTSPRTLNKDNRVFVVCSGANTPEESMVLVHRPTEKEITRRTIFLRSILRNIMKKSPGFVTIARSVRDGYTPRENFERIERDVLTALNTTSSRRLNIYYDKELLGGKPGWPARHKV</sequence>
<reference evidence="3" key="1">
    <citation type="submission" date="2022-11" db="EMBL/GenBank/DDBJ databases">
        <title>Centuries of genome instability and evolution in soft-shell clam transmissible cancer (bioRxiv).</title>
        <authorList>
            <person name="Hart S.F.M."/>
            <person name="Yonemitsu M.A."/>
            <person name="Giersch R.M."/>
            <person name="Beal B.F."/>
            <person name="Arriagada G."/>
            <person name="Davis B.W."/>
            <person name="Ostrander E.A."/>
            <person name="Goff S.P."/>
            <person name="Metzger M.J."/>
        </authorList>
    </citation>
    <scope>NUCLEOTIDE SEQUENCE</scope>
    <source>
        <strain evidence="3">MELC-2E11</strain>
        <tissue evidence="3">Siphon/mantle</tissue>
    </source>
</reference>
<evidence type="ECO:0000313" key="4">
    <source>
        <dbReference type="Proteomes" id="UP001164746"/>
    </source>
</evidence>
<dbReference type="Proteomes" id="UP001164746">
    <property type="component" value="Chromosome 2"/>
</dbReference>
<accession>A0ABY7DHV2</accession>
<name>A0ABY7DHV2_MYAAR</name>
<dbReference type="EMBL" id="CP111013">
    <property type="protein sequence ID" value="WAQ96551.1"/>
    <property type="molecule type" value="Genomic_DNA"/>
</dbReference>